<dbReference type="OMA" id="NIRWAIL"/>
<feature type="transmembrane region" description="Helical" evidence="1">
    <location>
        <begin position="128"/>
        <end position="146"/>
    </location>
</feature>
<dbReference type="InterPro" id="IPR007658">
    <property type="entry name" value="DUF594"/>
</dbReference>
<feature type="domain" description="DUF4220" evidence="2">
    <location>
        <begin position="42"/>
        <end position="399"/>
    </location>
</feature>
<evidence type="ECO:0000313" key="4">
    <source>
        <dbReference type="Proteomes" id="UP000655225"/>
    </source>
</evidence>
<keyword evidence="1" id="KW-1133">Transmembrane helix</keyword>
<feature type="transmembrane region" description="Helical" evidence="1">
    <location>
        <begin position="295"/>
        <end position="313"/>
    </location>
</feature>
<comment type="caution">
    <text evidence="3">The sequence shown here is derived from an EMBL/GenBank/DDBJ whole genome shotgun (WGS) entry which is preliminary data.</text>
</comment>
<organism evidence="3 4">
    <name type="scientific">Tetracentron sinense</name>
    <name type="common">Spur-leaf</name>
    <dbReference type="NCBI Taxonomy" id="13715"/>
    <lineage>
        <taxon>Eukaryota</taxon>
        <taxon>Viridiplantae</taxon>
        <taxon>Streptophyta</taxon>
        <taxon>Embryophyta</taxon>
        <taxon>Tracheophyta</taxon>
        <taxon>Spermatophyta</taxon>
        <taxon>Magnoliopsida</taxon>
        <taxon>Trochodendrales</taxon>
        <taxon>Trochodendraceae</taxon>
        <taxon>Tetracentron</taxon>
    </lineage>
</organism>
<feature type="transmembrane region" description="Helical" evidence="1">
    <location>
        <begin position="40"/>
        <end position="63"/>
    </location>
</feature>
<dbReference type="PANTHER" id="PTHR31325">
    <property type="entry name" value="OS01G0798800 PROTEIN-RELATED"/>
    <property type="match status" value="1"/>
</dbReference>
<dbReference type="EMBL" id="JABCRI010000023">
    <property type="protein sequence ID" value="KAF8378313.1"/>
    <property type="molecule type" value="Genomic_DNA"/>
</dbReference>
<reference evidence="3 4" key="1">
    <citation type="submission" date="2020-04" db="EMBL/GenBank/DDBJ databases">
        <title>Plant Genome Project.</title>
        <authorList>
            <person name="Zhang R.-G."/>
        </authorList>
    </citation>
    <scope>NUCLEOTIDE SEQUENCE [LARGE SCALE GENOMIC DNA]</scope>
    <source>
        <strain evidence="3">YNK0</strain>
        <tissue evidence="3">Leaf</tissue>
    </source>
</reference>
<accession>A0A835D2T4</accession>
<keyword evidence="1" id="KW-0472">Membrane</keyword>
<evidence type="ECO:0000256" key="1">
    <source>
        <dbReference type="SAM" id="Phobius"/>
    </source>
</evidence>
<keyword evidence="1" id="KW-0812">Transmembrane</keyword>
<name>A0A835D2T4_TETSI</name>
<dbReference type="Pfam" id="PF13968">
    <property type="entry name" value="DUF4220"/>
    <property type="match status" value="1"/>
</dbReference>
<dbReference type="AlphaFoldDB" id="A0A835D2T4"/>
<feature type="transmembrane region" description="Helical" evidence="1">
    <location>
        <begin position="528"/>
        <end position="549"/>
    </location>
</feature>
<keyword evidence="4" id="KW-1185">Reference proteome</keyword>
<protein>
    <recommendedName>
        <fullName evidence="2">DUF4220 domain-containing protein</fullName>
    </recommendedName>
</protein>
<evidence type="ECO:0000313" key="3">
    <source>
        <dbReference type="EMBL" id="KAF8378313.1"/>
    </source>
</evidence>
<dbReference type="InterPro" id="IPR025315">
    <property type="entry name" value="DUF4220"/>
</dbReference>
<proteinExistence type="predicted"/>
<sequence>MFLMEWEQRLSVLLSLLLQIILILSGKLRKRCSGKSITCVIWLAYLSADWVATFALGIISTTVIDSIPHHHNDLLILWTPFLLLHLGGPDTITAFSVEDNQLWLRHALSFMLQLIAVLYIFATSLPGSKLLFPTLFVFFSGVFKYGERIWALKRASMDGLRRSLVRAPDPGPNYAKIMDDVASKHNAIVPAALYVRREFEVYNFSSTTPLLVESGDGNNQTDSPQILTEAYRIFQTFKCLFSDLILNFQQRNHSQSIFSKCNASQAYKLIEIELNFAYDILYTKALVVHTLCGRIFRSLSFCSTLVAFYLFLFTEKHGFQKKDIIITYMLLIGALALDIVALGLLIFSDWTVVMLRSSKHYPNVKWLERGTYGILSMVRSLPPYKHRWSCCMGQYSLLKVCVQDQPIPFGKFLERMNAKEMWDHYRYTEHVKAYEELNNFIFEDLTSKSKIKEDSARFNNLNMSRGQWALEQDDDCCRLGWSIQVEFNESLLIWHIATEICFHLDKTKNKSPDQSSDYRKASRVLSHYLVYLLVARPFTMSYMAGLGMIRYGDTYAEAGLPLGDIFEACNLLMNVHTYVPPKRVKGDRSKSVLWDAVILAKDLRKLDEQKMWKITCKVWIEMLCFAARHCRGNYHAQMLSTGGELLTSVWFLEAHLGMGVHY</sequence>
<feature type="transmembrane region" description="Helical" evidence="1">
    <location>
        <begin position="325"/>
        <end position="347"/>
    </location>
</feature>
<feature type="transmembrane region" description="Helical" evidence="1">
    <location>
        <begin position="102"/>
        <end position="122"/>
    </location>
</feature>
<feature type="transmembrane region" description="Helical" evidence="1">
    <location>
        <begin position="12"/>
        <end position="28"/>
    </location>
</feature>
<dbReference type="Pfam" id="PF04578">
    <property type="entry name" value="DUF594"/>
    <property type="match status" value="1"/>
</dbReference>
<gene>
    <name evidence="3" type="ORF">HHK36_029652</name>
</gene>
<evidence type="ECO:0000259" key="2">
    <source>
        <dbReference type="Pfam" id="PF13968"/>
    </source>
</evidence>
<feature type="transmembrane region" description="Helical" evidence="1">
    <location>
        <begin position="75"/>
        <end position="95"/>
    </location>
</feature>
<dbReference type="Proteomes" id="UP000655225">
    <property type="component" value="Unassembled WGS sequence"/>
</dbReference>
<dbReference type="OrthoDB" id="1689146at2759"/>